<comment type="caution">
    <text evidence="1">The sequence shown here is derived from an EMBL/GenBank/DDBJ whole genome shotgun (WGS) entry which is preliminary data.</text>
</comment>
<reference evidence="1" key="1">
    <citation type="submission" date="2022-11" db="EMBL/GenBank/DDBJ databases">
        <title>Nonomuraea corallina sp. nov., a new species of the genus Nonomuraea isolated from sea side sediment in Thai sea.</title>
        <authorList>
            <person name="Ngamcharungchit C."/>
            <person name="Matsumoto A."/>
            <person name="Suriyachadkun C."/>
            <person name="Panbangred W."/>
            <person name="Inahashi Y."/>
            <person name="Intra B."/>
        </authorList>
    </citation>
    <scope>NUCLEOTIDE SEQUENCE</scope>
    <source>
        <strain evidence="1">MCN248</strain>
    </source>
</reference>
<evidence type="ECO:0000313" key="2">
    <source>
        <dbReference type="Proteomes" id="UP001144036"/>
    </source>
</evidence>
<keyword evidence="2" id="KW-1185">Reference proteome</keyword>
<dbReference type="EMBL" id="JAPNNL010000044">
    <property type="protein sequence ID" value="MDA0634493.1"/>
    <property type="molecule type" value="Genomic_DNA"/>
</dbReference>
<evidence type="ECO:0008006" key="3">
    <source>
        <dbReference type="Google" id="ProtNLM"/>
    </source>
</evidence>
<gene>
    <name evidence="1" type="ORF">OUY22_13795</name>
</gene>
<protein>
    <recommendedName>
        <fullName evidence="3">Beta-lactamase family protein</fullName>
    </recommendedName>
</protein>
<evidence type="ECO:0000313" key="1">
    <source>
        <dbReference type="EMBL" id="MDA0634493.1"/>
    </source>
</evidence>
<name>A0ABT4SBA1_9ACTN</name>
<sequence length="60" mass="5893">MPAEAVLPGFDRMTGGLPPVAAMVAASPPGTKLTHSSGGWGATLIGRDGARRVHGLGVAA</sequence>
<organism evidence="1 2">
    <name type="scientific">Nonomuraea corallina</name>
    <dbReference type="NCBI Taxonomy" id="2989783"/>
    <lineage>
        <taxon>Bacteria</taxon>
        <taxon>Bacillati</taxon>
        <taxon>Actinomycetota</taxon>
        <taxon>Actinomycetes</taxon>
        <taxon>Streptosporangiales</taxon>
        <taxon>Streptosporangiaceae</taxon>
        <taxon>Nonomuraea</taxon>
    </lineage>
</organism>
<dbReference type="Proteomes" id="UP001144036">
    <property type="component" value="Unassembled WGS sequence"/>
</dbReference>
<accession>A0ABT4SBA1</accession>
<dbReference type="RefSeq" id="WP_270155303.1">
    <property type="nucleotide sequence ID" value="NZ_JAPNNL010000044.1"/>
</dbReference>
<proteinExistence type="predicted"/>